<name>A0A445FUM7_GLYSO</name>
<protein>
    <submittedName>
        <fullName evidence="2">Uncharacterized protein</fullName>
    </submittedName>
</protein>
<gene>
    <name evidence="2" type="ORF">D0Y65_048902</name>
</gene>
<proteinExistence type="predicted"/>
<feature type="compositionally biased region" description="Basic and acidic residues" evidence="1">
    <location>
        <begin position="105"/>
        <end position="125"/>
    </location>
</feature>
<dbReference type="Proteomes" id="UP000289340">
    <property type="component" value="Chromosome 18"/>
</dbReference>
<reference evidence="2 3" key="1">
    <citation type="submission" date="2018-09" db="EMBL/GenBank/DDBJ databases">
        <title>A high-quality reference genome of wild soybean provides a powerful tool to mine soybean genomes.</title>
        <authorList>
            <person name="Xie M."/>
            <person name="Chung C.Y.L."/>
            <person name="Li M.-W."/>
            <person name="Wong F.-L."/>
            <person name="Chan T.-F."/>
            <person name="Lam H.-M."/>
        </authorList>
    </citation>
    <scope>NUCLEOTIDE SEQUENCE [LARGE SCALE GENOMIC DNA]</scope>
    <source>
        <strain evidence="3">cv. W05</strain>
        <tissue evidence="2">Hypocotyl of etiolated seedlings</tissue>
    </source>
</reference>
<comment type="caution">
    <text evidence="2">The sequence shown here is derived from an EMBL/GenBank/DDBJ whole genome shotgun (WGS) entry which is preliminary data.</text>
</comment>
<keyword evidence="3" id="KW-1185">Reference proteome</keyword>
<evidence type="ECO:0000256" key="1">
    <source>
        <dbReference type="SAM" id="MobiDB-lite"/>
    </source>
</evidence>
<accession>A0A445FUM7</accession>
<dbReference type="AlphaFoldDB" id="A0A445FUM7"/>
<feature type="region of interest" description="Disordered" evidence="1">
    <location>
        <begin position="103"/>
        <end position="125"/>
    </location>
</feature>
<evidence type="ECO:0000313" key="3">
    <source>
        <dbReference type="Proteomes" id="UP000289340"/>
    </source>
</evidence>
<sequence>MSMLHHDGGTRCLMTGWFSKTPTTVDESRRPGRDALSIMILEEGYKRGLDGCKNNLHGRLFLSKGDNPPKIHDLRTQLTKQWQPPWSMADDTFWKKFGVVASNSREGKEQQKHSLPKEGKKTSVKYVPKDKGVVDGKAYAKARGSPKPFR</sequence>
<dbReference type="EMBL" id="QZWG01000018">
    <property type="protein sequence ID" value="RZB52618.1"/>
    <property type="molecule type" value="Genomic_DNA"/>
</dbReference>
<organism evidence="2 3">
    <name type="scientific">Glycine soja</name>
    <name type="common">Wild soybean</name>
    <dbReference type="NCBI Taxonomy" id="3848"/>
    <lineage>
        <taxon>Eukaryota</taxon>
        <taxon>Viridiplantae</taxon>
        <taxon>Streptophyta</taxon>
        <taxon>Embryophyta</taxon>
        <taxon>Tracheophyta</taxon>
        <taxon>Spermatophyta</taxon>
        <taxon>Magnoliopsida</taxon>
        <taxon>eudicotyledons</taxon>
        <taxon>Gunneridae</taxon>
        <taxon>Pentapetalae</taxon>
        <taxon>rosids</taxon>
        <taxon>fabids</taxon>
        <taxon>Fabales</taxon>
        <taxon>Fabaceae</taxon>
        <taxon>Papilionoideae</taxon>
        <taxon>50 kb inversion clade</taxon>
        <taxon>NPAAA clade</taxon>
        <taxon>indigoferoid/millettioid clade</taxon>
        <taxon>Phaseoleae</taxon>
        <taxon>Glycine</taxon>
        <taxon>Glycine subgen. Soja</taxon>
    </lineage>
</organism>
<evidence type="ECO:0000313" key="2">
    <source>
        <dbReference type="EMBL" id="RZB52618.1"/>
    </source>
</evidence>